<feature type="transmembrane region" description="Helical" evidence="16">
    <location>
        <begin position="6"/>
        <end position="26"/>
    </location>
</feature>
<evidence type="ECO:0000256" key="9">
    <source>
        <dbReference type="ARBA" id="ARBA00022781"/>
    </source>
</evidence>
<dbReference type="AlphaFoldDB" id="A0A381YFV8"/>
<keyword evidence="12 16" id="KW-0472">Membrane</keyword>
<keyword evidence="8 16" id="KW-0812">Transmembrane</keyword>
<dbReference type="HAMAP" id="MF_01398">
    <property type="entry name" value="ATP_synth_b_bprime"/>
    <property type="match status" value="1"/>
</dbReference>
<comment type="similarity">
    <text evidence="3">Belongs to the ATPase B chain family.</text>
</comment>
<evidence type="ECO:0000256" key="4">
    <source>
        <dbReference type="ARBA" id="ARBA00022448"/>
    </source>
</evidence>
<dbReference type="NCBIfam" id="TIGR01144">
    <property type="entry name" value="ATP_synt_b"/>
    <property type="match status" value="1"/>
</dbReference>
<keyword evidence="5" id="KW-1003">Cell membrane</keyword>
<dbReference type="InterPro" id="IPR050059">
    <property type="entry name" value="ATP_synthase_B_chain"/>
</dbReference>
<keyword evidence="10 16" id="KW-1133">Transmembrane helix</keyword>
<dbReference type="GO" id="GO:0015986">
    <property type="term" value="P:proton motive force-driven ATP synthesis"/>
    <property type="evidence" value="ECO:0007669"/>
    <property type="project" value="InterPro"/>
</dbReference>
<comment type="subcellular location">
    <subcellularLocation>
        <location evidence="2">Endomembrane system</location>
    </subcellularLocation>
    <subcellularLocation>
        <location evidence="1">Membrane</location>
        <topology evidence="1">Single-pass membrane protein</topology>
    </subcellularLocation>
</comment>
<gene>
    <name evidence="17" type="ORF">METZ01_LOCUS128285</name>
</gene>
<keyword evidence="4" id="KW-0813">Transport</keyword>
<evidence type="ECO:0000256" key="3">
    <source>
        <dbReference type="ARBA" id="ARBA00005513"/>
    </source>
</evidence>
<evidence type="ECO:0000256" key="8">
    <source>
        <dbReference type="ARBA" id="ARBA00022692"/>
    </source>
</evidence>
<feature type="non-terminal residue" evidence="17">
    <location>
        <position position="1"/>
    </location>
</feature>
<dbReference type="EMBL" id="UINC01018048">
    <property type="protein sequence ID" value="SVA75431.1"/>
    <property type="molecule type" value="Genomic_DNA"/>
</dbReference>
<keyword evidence="7" id="KW-0138">CF(0)</keyword>
<dbReference type="SUPFAM" id="SSF81573">
    <property type="entry name" value="F1F0 ATP synthase subunit B, membrane domain"/>
    <property type="match status" value="1"/>
</dbReference>
<evidence type="ECO:0008006" key="18">
    <source>
        <dbReference type="Google" id="ProtNLM"/>
    </source>
</evidence>
<organism evidence="17">
    <name type="scientific">marine metagenome</name>
    <dbReference type="NCBI Taxonomy" id="408172"/>
    <lineage>
        <taxon>unclassified sequences</taxon>
        <taxon>metagenomes</taxon>
        <taxon>ecological metagenomes</taxon>
    </lineage>
</organism>
<evidence type="ECO:0000256" key="14">
    <source>
        <dbReference type="ARBA" id="ARBA00025198"/>
    </source>
</evidence>
<sequence>VDLNATMIGQTVAMIVFVWFCMRFVWPLIINMIEERQTQIADGLAAAEEGSHSLEKAEVEIAGMIEKARTQGRNIIDEANTRGGGIVDEARTEAGRERERILTSAHAEVEQEVNRAREELRGQVATIAVAGAERIIAKEIDAATHKDLLDKLAAEI</sequence>
<evidence type="ECO:0000256" key="12">
    <source>
        <dbReference type="ARBA" id="ARBA00023136"/>
    </source>
</evidence>
<evidence type="ECO:0000256" key="10">
    <source>
        <dbReference type="ARBA" id="ARBA00022989"/>
    </source>
</evidence>
<dbReference type="InterPro" id="IPR028987">
    <property type="entry name" value="ATP_synth_B-like_membr_sf"/>
</dbReference>
<evidence type="ECO:0000256" key="7">
    <source>
        <dbReference type="ARBA" id="ARBA00022547"/>
    </source>
</evidence>
<keyword evidence="15" id="KW-0175">Coiled coil</keyword>
<feature type="coiled-coil region" evidence="15">
    <location>
        <begin position="99"/>
        <end position="126"/>
    </location>
</feature>
<proteinExistence type="inferred from homology"/>
<comment type="function">
    <text evidence="14">F(1)F(0) ATP synthase produces ATP from ADP in the presence of a proton or sodium gradient. F-type ATPases consist of two structural domains, F(1) containing the extramembraneous catalytic core and F(0) containing the membrane proton channel, linked together by a central stalk and a peripheral stalk. During catalysis, ATP synthesis in the catalytic domain of F(1) is coupled via a rotary mechanism of the central stalk subunits to proton translocation.</text>
</comment>
<keyword evidence="6" id="KW-0997">Cell inner membrane</keyword>
<evidence type="ECO:0000256" key="13">
    <source>
        <dbReference type="ARBA" id="ARBA00023310"/>
    </source>
</evidence>
<dbReference type="CDD" id="cd06503">
    <property type="entry name" value="ATP-synt_Fo_b"/>
    <property type="match status" value="1"/>
</dbReference>
<accession>A0A381YFV8</accession>
<dbReference type="InterPro" id="IPR002146">
    <property type="entry name" value="ATP_synth_b/b'su_bac/chlpt"/>
</dbReference>
<dbReference type="GO" id="GO:0012505">
    <property type="term" value="C:endomembrane system"/>
    <property type="evidence" value="ECO:0007669"/>
    <property type="project" value="UniProtKB-SubCell"/>
</dbReference>
<evidence type="ECO:0000256" key="11">
    <source>
        <dbReference type="ARBA" id="ARBA00023065"/>
    </source>
</evidence>
<dbReference type="NCBIfam" id="NF004411">
    <property type="entry name" value="PRK05759.1-2"/>
    <property type="match status" value="1"/>
</dbReference>
<evidence type="ECO:0000256" key="5">
    <source>
        <dbReference type="ARBA" id="ARBA00022475"/>
    </source>
</evidence>
<keyword evidence="9" id="KW-0375">Hydrogen ion transport</keyword>
<name>A0A381YFV8_9ZZZZ</name>
<dbReference type="InterPro" id="IPR005864">
    <property type="entry name" value="ATP_synth_F0_bsu_bac"/>
</dbReference>
<evidence type="ECO:0000313" key="17">
    <source>
        <dbReference type="EMBL" id="SVA75431.1"/>
    </source>
</evidence>
<dbReference type="GO" id="GO:0045259">
    <property type="term" value="C:proton-transporting ATP synthase complex"/>
    <property type="evidence" value="ECO:0007669"/>
    <property type="project" value="UniProtKB-KW"/>
</dbReference>
<evidence type="ECO:0000256" key="6">
    <source>
        <dbReference type="ARBA" id="ARBA00022519"/>
    </source>
</evidence>
<protein>
    <recommendedName>
        <fullName evidence="18">ATP synthase F0 subunit B</fullName>
    </recommendedName>
</protein>
<dbReference type="PANTHER" id="PTHR33445:SF1">
    <property type="entry name" value="ATP SYNTHASE SUBUNIT B"/>
    <property type="match status" value="1"/>
</dbReference>
<evidence type="ECO:0000256" key="15">
    <source>
        <dbReference type="SAM" id="Coils"/>
    </source>
</evidence>
<dbReference type="Gene3D" id="1.20.5.620">
    <property type="entry name" value="F1F0 ATP synthase subunit B, membrane domain"/>
    <property type="match status" value="1"/>
</dbReference>
<dbReference type="Pfam" id="PF00430">
    <property type="entry name" value="ATP-synt_B"/>
    <property type="match status" value="1"/>
</dbReference>
<dbReference type="GO" id="GO:0046961">
    <property type="term" value="F:proton-transporting ATPase activity, rotational mechanism"/>
    <property type="evidence" value="ECO:0007669"/>
    <property type="project" value="TreeGrafter"/>
</dbReference>
<reference evidence="17" key="1">
    <citation type="submission" date="2018-05" db="EMBL/GenBank/DDBJ databases">
        <authorList>
            <person name="Lanie J.A."/>
            <person name="Ng W.-L."/>
            <person name="Kazmierczak K.M."/>
            <person name="Andrzejewski T.M."/>
            <person name="Davidsen T.M."/>
            <person name="Wayne K.J."/>
            <person name="Tettelin H."/>
            <person name="Glass J.I."/>
            <person name="Rusch D."/>
            <person name="Podicherti R."/>
            <person name="Tsui H.-C.T."/>
            <person name="Winkler M.E."/>
        </authorList>
    </citation>
    <scope>NUCLEOTIDE SEQUENCE</scope>
</reference>
<dbReference type="PANTHER" id="PTHR33445">
    <property type="entry name" value="ATP SYNTHASE SUBUNIT B', CHLOROPLASTIC"/>
    <property type="match status" value="1"/>
</dbReference>
<keyword evidence="13" id="KW-0066">ATP synthesis</keyword>
<evidence type="ECO:0000256" key="1">
    <source>
        <dbReference type="ARBA" id="ARBA00004167"/>
    </source>
</evidence>
<evidence type="ECO:0000256" key="2">
    <source>
        <dbReference type="ARBA" id="ARBA00004308"/>
    </source>
</evidence>
<dbReference type="FunFam" id="1.20.5.620:FF:000001">
    <property type="entry name" value="ATP synthase subunit b"/>
    <property type="match status" value="1"/>
</dbReference>
<keyword evidence="11" id="KW-0406">Ion transport</keyword>
<evidence type="ECO:0000256" key="16">
    <source>
        <dbReference type="SAM" id="Phobius"/>
    </source>
</evidence>